<keyword evidence="2" id="KW-1185">Reference proteome</keyword>
<protein>
    <submittedName>
        <fullName evidence="1">Uncharacterized protein</fullName>
    </submittedName>
</protein>
<reference evidence="1 2" key="1">
    <citation type="submission" date="2020-08" db="EMBL/GenBank/DDBJ databases">
        <title>Genomic Encyclopedia of Type Strains, Phase IV (KMG-IV): sequencing the most valuable type-strain genomes for metagenomic binning, comparative biology and taxonomic classification.</title>
        <authorList>
            <person name="Goeker M."/>
        </authorList>
    </citation>
    <scope>NUCLEOTIDE SEQUENCE [LARGE SCALE GENOMIC DNA]</scope>
    <source>
        <strain evidence="1 2">DSM 22198</strain>
    </source>
</reference>
<dbReference type="RefSeq" id="WP_184798769.1">
    <property type="nucleotide sequence ID" value="NZ_JACIIZ010000003.1"/>
</dbReference>
<proteinExistence type="predicted"/>
<dbReference type="Proteomes" id="UP000539175">
    <property type="component" value="Unassembled WGS sequence"/>
</dbReference>
<gene>
    <name evidence="1" type="ORF">FHS74_001369</name>
</gene>
<comment type="caution">
    <text evidence="1">The sequence shown here is derived from an EMBL/GenBank/DDBJ whole genome shotgun (WGS) entry which is preliminary data.</text>
</comment>
<organism evidence="1 2">
    <name type="scientific">Nitrospirillum iridis</name>
    <dbReference type="NCBI Taxonomy" id="765888"/>
    <lineage>
        <taxon>Bacteria</taxon>
        <taxon>Pseudomonadati</taxon>
        <taxon>Pseudomonadota</taxon>
        <taxon>Alphaproteobacteria</taxon>
        <taxon>Rhodospirillales</taxon>
        <taxon>Azospirillaceae</taxon>
        <taxon>Nitrospirillum</taxon>
    </lineage>
</organism>
<sequence length="81" mass="8734">MRSVAKTVGPARSWDEESLARLVAMNADGHGDREIALALGRTVASVQHKRHLLRLSTPVDHRRGRRLRADGGAEGALADIG</sequence>
<evidence type="ECO:0000313" key="1">
    <source>
        <dbReference type="EMBL" id="MBB6250824.1"/>
    </source>
</evidence>
<dbReference type="AlphaFoldDB" id="A0A7X0AYA4"/>
<dbReference type="EMBL" id="JACIIZ010000003">
    <property type="protein sequence ID" value="MBB6250824.1"/>
    <property type="molecule type" value="Genomic_DNA"/>
</dbReference>
<accession>A0A7X0AYA4</accession>
<name>A0A7X0AYA4_9PROT</name>
<evidence type="ECO:0000313" key="2">
    <source>
        <dbReference type="Proteomes" id="UP000539175"/>
    </source>
</evidence>